<keyword evidence="12 18" id="KW-0249">Electron transport</keyword>
<evidence type="ECO:0000256" key="7">
    <source>
        <dbReference type="ARBA" id="ARBA00022692"/>
    </source>
</evidence>
<dbReference type="GO" id="GO:0004129">
    <property type="term" value="F:cytochrome-c oxidase activity"/>
    <property type="evidence" value="ECO:0007669"/>
    <property type="project" value="UniProtKB-EC"/>
</dbReference>
<keyword evidence="13 19" id="KW-1133">Transmembrane helix</keyword>
<dbReference type="SUPFAM" id="SSF49503">
    <property type="entry name" value="Cupredoxins"/>
    <property type="match status" value="1"/>
</dbReference>
<dbReference type="FunFam" id="2.60.40.420:FF:000001">
    <property type="entry name" value="Cytochrome c oxidase subunit 2"/>
    <property type="match status" value="1"/>
</dbReference>
<dbReference type="Gene3D" id="1.10.287.90">
    <property type="match status" value="1"/>
</dbReference>
<evidence type="ECO:0000256" key="15">
    <source>
        <dbReference type="ARBA" id="ARBA00023128"/>
    </source>
</evidence>
<keyword evidence="11" id="KW-1278">Translocase</keyword>
<comment type="similarity">
    <text evidence="2 18">Belongs to the cytochrome c oxidase subunit 2 family.</text>
</comment>
<evidence type="ECO:0000256" key="13">
    <source>
        <dbReference type="ARBA" id="ARBA00022989"/>
    </source>
</evidence>
<name>A0A0C5DEH7_9NEOP</name>
<dbReference type="InterPro" id="IPR011759">
    <property type="entry name" value="Cyt_c_oxidase_su2_TM_dom"/>
</dbReference>
<evidence type="ECO:0000259" key="21">
    <source>
        <dbReference type="PROSITE" id="PS50999"/>
    </source>
</evidence>
<evidence type="ECO:0000256" key="14">
    <source>
        <dbReference type="ARBA" id="ARBA00023008"/>
    </source>
</evidence>
<dbReference type="EMBL" id="KP074858">
    <property type="protein sequence ID" value="AJO66809.1"/>
    <property type="molecule type" value="Genomic_DNA"/>
</dbReference>
<comment type="cofactor">
    <cofactor evidence="18">
        <name>Cu cation</name>
        <dbReference type="ChEBI" id="CHEBI:23378"/>
    </cofactor>
    <text evidence="18">Binds a copper A center.</text>
</comment>
<organism evidence="22">
    <name type="scientific">Heliconius xanthocles</name>
    <dbReference type="NCBI Taxonomy" id="33440"/>
    <lineage>
        <taxon>Eukaryota</taxon>
        <taxon>Metazoa</taxon>
        <taxon>Ecdysozoa</taxon>
        <taxon>Arthropoda</taxon>
        <taxon>Hexapoda</taxon>
        <taxon>Insecta</taxon>
        <taxon>Pterygota</taxon>
        <taxon>Neoptera</taxon>
        <taxon>Endopterygota</taxon>
        <taxon>Lepidoptera</taxon>
        <taxon>Glossata</taxon>
        <taxon>Ditrysia</taxon>
        <taxon>Papilionoidea</taxon>
        <taxon>Nymphalidae</taxon>
        <taxon>Heliconiinae</taxon>
        <taxon>Heliconiini</taxon>
        <taxon>Heliconius</taxon>
    </lineage>
</organism>
<evidence type="ECO:0000256" key="17">
    <source>
        <dbReference type="ARBA" id="ARBA00049512"/>
    </source>
</evidence>
<proteinExistence type="inferred from homology"/>
<evidence type="ECO:0000256" key="4">
    <source>
        <dbReference type="ARBA" id="ARBA00015946"/>
    </source>
</evidence>
<dbReference type="PRINTS" id="PR01166">
    <property type="entry name" value="CYCOXIDASEII"/>
</dbReference>
<evidence type="ECO:0000256" key="3">
    <source>
        <dbReference type="ARBA" id="ARBA00011164"/>
    </source>
</evidence>
<keyword evidence="9 18" id="KW-0999">Mitochondrion inner membrane</keyword>
<evidence type="ECO:0000259" key="20">
    <source>
        <dbReference type="PROSITE" id="PS50857"/>
    </source>
</evidence>
<dbReference type="GO" id="GO:0016491">
    <property type="term" value="F:oxidoreductase activity"/>
    <property type="evidence" value="ECO:0007669"/>
    <property type="project" value="InterPro"/>
</dbReference>
<comment type="subunit">
    <text evidence="3">Component of the cytochrome c oxidase (complex IV, CIV), a multisubunit enzyme composed of a catalytic core of 3 subunits and several supernumerary subunits. The complex exists as a monomer or a dimer and forms supercomplexes (SCs) in the inner mitochondrial membrane with ubiquinol-cytochrome c oxidoreductase (cytochrome b-c1 complex, complex III, CIII).</text>
</comment>
<keyword evidence="15 18" id="KW-0496">Mitochondrion</keyword>
<evidence type="ECO:0000256" key="11">
    <source>
        <dbReference type="ARBA" id="ARBA00022967"/>
    </source>
</evidence>
<keyword evidence="14 18" id="KW-0186">Copper</keyword>
<evidence type="ECO:0000256" key="1">
    <source>
        <dbReference type="ARBA" id="ARBA00004448"/>
    </source>
</evidence>
<dbReference type="InterPro" id="IPR036257">
    <property type="entry name" value="Cyt_c_oxidase_su2_TM_sf"/>
</dbReference>
<geneLocation type="mitochondrion" evidence="22"/>
<dbReference type="PANTHER" id="PTHR22888">
    <property type="entry name" value="CYTOCHROME C OXIDASE, SUBUNIT II"/>
    <property type="match status" value="1"/>
</dbReference>
<evidence type="ECO:0000256" key="10">
    <source>
        <dbReference type="ARBA" id="ARBA00022842"/>
    </source>
</evidence>
<dbReference type="InterPro" id="IPR034210">
    <property type="entry name" value="CcO_II_C"/>
</dbReference>
<keyword evidence="7 18" id="KW-0812">Transmembrane</keyword>
<dbReference type="InterPro" id="IPR014222">
    <property type="entry name" value="Cyt_c_oxidase_su2"/>
</dbReference>
<dbReference type="Pfam" id="PF02790">
    <property type="entry name" value="COX2_TM"/>
    <property type="match status" value="1"/>
</dbReference>
<protein>
    <recommendedName>
        <fullName evidence="4 18">Cytochrome c oxidase subunit 2</fullName>
    </recommendedName>
</protein>
<evidence type="ECO:0000256" key="5">
    <source>
        <dbReference type="ARBA" id="ARBA00022448"/>
    </source>
</evidence>
<dbReference type="GO" id="GO:0042773">
    <property type="term" value="P:ATP synthesis coupled electron transport"/>
    <property type="evidence" value="ECO:0007669"/>
    <property type="project" value="TreeGrafter"/>
</dbReference>
<dbReference type="CDD" id="cd13912">
    <property type="entry name" value="CcO_II_C"/>
    <property type="match status" value="1"/>
</dbReference>
<dbReference type="AlphaFoldDB" id="A0A0C5DEH7"/>
<sequence length="236" mass="27570">MATWSNLNYQNSASPLMEQIIFFHDHTLIILIMITILVAYLMVNLFFNNYINRFLLEGQMIELIWTILPAITLIFIALPSLRLLYLLDELNNPLITLKSIGHQWYWSYEYSDFNNIEFDSYMIQSNENLTNFRLLDVDNRIILPMNNQIRILVTATDVIHSWTIPSLGVKIDANPGRLNQTSFFINRPGIYYGQCSEICGANHSFMPIVIESISMKNFINWINNYSLDDWKQVLVS</sequence>
<keyword evidence="16 18" id="KW-0472">Membrane</keyword>
<evidence type="ECO:0000256" key="6">
    <source>
        <dbReference type="ARBA" id="ARBA00022660"/>
    </source>
</evidence>
<feature type="domain" description="Cytochrome oxidase subunit II copper A binding" evidence="20">
    <location>
        <begin position="92"/>
        <end position="224"/>
    </location>
</feature>
<comment type="catalytic activity">
    <reaction evidence="17">
        <text>4 Fe(II)-[cytochrome c] + O2 + 8 H(+)(in) = 4 Fe(III)-[cytochrome c] + 2 H2O + 4 H(+)(out)</text>
        <dbReference type="Rhea" id="RHEA:11436"/>
        <dbReference type="Rhea" id="RHEA-COMP:10350"/>
        <dbReference type="Rhea" id="RHEA-COMP:14399"/>
        <dbReference type="ChEBI" id="CHEBI:15377"/>
        <dbReference type="ChEBI" id="CHEBI:15378"/>
        <dbReference type="ChEBI" id="CHEBI:15379"/>
        <dbReference type="ChEBI" id="CHEBI:29033"/>
        <dbReference type="ChEBI" id="CHEBI:29034"/>
        <dbReference type="EC" id="7.1.1.9"/>
    </reaction>
    <physiologicalReaction direction="left-to-right" evidence="17">
        <dbReference type="Rhea" id="RHEA:11437"/>
    </physiologicalReaction>
</comment>
<dbReference type="PANTHER" id="PTHR22888:SF9">
    <property type="entry name" value="CYTOCHROME C OXIDASE SUBUNIT 2"/>
    <property type="match status" value="1"/>
</dbReference>
<comment type="function">
    <text evidence="18">Component of the cytochrome c oxidase, the last enzyme in the mitochondrial electron transport chain which drives oxidative phosphorylation. The respiratory chain contains 3 multisubunit complexes succinate dehydrogenase (complex II, CII), ubiquinol-cytochrome c oxidoreductase (cytochrome b-c1 complex, complex III, CIII) and cytochrome c oxidase (complex IV, CIV), that cooperate to transfer electrons derived from NADH and succinate to molecular oxygen, creating an electrochemical gradient over the inner membrane that drives transmembrane transport and the ATP synthase. Cytochrome c oxidase is the component of the respiratory chain that catalyzes the reduction of oxygen to water. Electrons originating from reduced cytochrome c in the intermembrane space (IMS) are transferred via the dinuclear copper A center (CU(A)) of subunit 2 and heme A of subunit 1 to the active site in subunit 1, a binuclear center (BNC) formed by heme A3 and copper B (CU(B)). The BNC reduces molecular oxygen to 2 water molecules using 4 electrons from cytochrome c in the IMS and 4 protons from the mitochondrial matrix.</text>
</comment>
<dbReference type="Gene3D" id="2.60.40.420">
    <property type="entry name" value="Cupredoxins - blue copper proteins"/>
    <property type="match status" value="1"/>
</dbReference>
<gene>
    <name evidence="22" type="primary">COII</name>
</gene>
<dbReference type="InterPro" id="IPR045187">
    <property type="entry name" value="CcO_II"/>
</dbReference>
<dbReference type="PROSITE" id="PS50999">
    <property type="entry name" value="COX2_TM"/>
    <property type="match status" value="1"/>
</dbReference>
<dbReference type="InterPro" id="IPR002429">
    <property type="entry name" value="CcO_II-like_C"/>
</dbReference>
<dbReference type="NCBIfam" id="TIGR02866">
    <property type="entry name" value="CoxB"/>
    <property type="match status" value="1"/>
</dbReference>
<dbReference type="GO" id="GO:0005743">
    <property type="term" value="C:mitochondrial inner membrane"/>
    <property type="evidence" value="ECO:0007669"/>
    <property type="project" value="UniProtKB-SubCell"/>
</dbReference>
<keyword evidence="10" id="KW-0460">Magnesium</keyword>
<accession>A0A0C5DEH7</accession>
<evidence type="ECO:0000256" key="19">
    <source>
        <dbReference type="SAM" id="Phobius"/>
    </source>
</evidence>
<dbReference type="Pfam" id="PF00116">
    <property type="entry name" value="COX2"/>
    <property type="match status" value="1"/>
</dbReference>
<evidence type="ECO:0000313" key="22">
    <source>
        <dbReference type="EMBL" id="AJO66809.1"/>
    </source>
</evidence>
<feature type="transmembrane region" description="Helical" evidence="19">
    <location>
        <begin position="63"/>
        <end position="87"/>
    </location>
</feature>
<dbReference type="InterPro" id="IPR001505">
    <property type="entry name" value="Copper_CuA"/>
</dbReference>
<evidence type="ECO:0000256" key="9">
    <source>
        <dbReference type="ARBA" id="ARBA00022792"/>
    </source>
</evidence>
<comment type="subcellular location">
    <subcellularLocation>
        <location evidence="1 18">Mitochondrion inner membrane</location>
        <topology evidence="1 18">Multi-pass membrane protein</topology>
    </subcellularLocation>
</comment>
<feature type="transmembrane region" description="Helical" evidence="19">
    <location>
        <begin position="20"/>
        <end position="43"/>
    </location>
</feature>
<dbReference type="PROSITE" id="PS00078">
    <property type="entry name" value="COX2"/>
    <property type="match status" value="1"/>
</dbReference>
<keyword evidence="8 18" id="KW-0479">Metal-binding</keyword>
<evidence type="ECO:0000256" key="16">
    <source>
        <dbReference type="ARBA" id="ARBA00023136"/>
    </source>
</evidence>
<evidence type="ECO:0000256" key="8">
    <source>
        <dbReference type="ARBA" id="ARBA00022723"/>
    </source>
</evidence>
<keyword evidence="6 18" id="KW-0679">Respiratory chain</keyword>
<reference evidence="22" key="1">
    <citation type="journal article" date="2015" name="Syst. Biol.">
        <title>Multilocus species trees show the recent adaptive radiation of the mimetic heliconius butterflies.</title>
        <authorList>
            <person name="Kozak K.M."/>
            <person name="Wahlberg N."/>
            <person name="Neild A."/>
            <person name="Dasmahapatra K.K."/>
            <person name="Mallet J."/>
            <person name="Jiggins C.D."/>
        </authorList>
    </citation>
    <scope>NUCLEOTIDE SEQUENCE</scope>
</reference>
<evidence type="ECO:0000256" key="2">
    <source>
        <dbReference type="ARBA" id="ARBA00007866"/>
    </source>
</evidence>
<evidence type="ECO:0000256" key="12">
    <source>
        <dbReference type="ARBA" id="ARBA00022982"/>
    </source>
</evidence>
<keyword evidence="5 18" id="KW-0813">Transport</keyword>
<dbReference type="SUPFAM" id="SSF81464">
    <property type="entry name" value="Cytochrome c oxidase subunit II-like, transmembrane region"/>
    <property type="match status" value="1"/>
</dbReference>
<dbReference type="GO" id="GO:0005507">
    <property type="term" value="F:copper ion binding"/>
    <property type="evidence" value="ECO:0007669"/>
    <property type="project" value="InterPro"/>
</dbReference>
<dbReference type="InterPro" id="IPR008972">
    <property type="entry name" value="Cupredoxin"/>
</dbReference>
<evidence type="ECO:0000256" key="18">
    <source>
        <dbReference type="RuleBase" id="RU000457"/>
    </source>
</evidence>
<dbReference type="PROSITE" id="PS50857">
    <property type="entry name" value="COX2_CUA"/>
    <property type="match status" value="1"/>
</dbReference>
<feature type="domain" description="Cytochrome oxidase subunit II transmembrane region profile" evidence="21">
    <location>
        <begin position="1"/>
        <end position="91"/>
    </location>
</feature>